<sequence length="145" mass="15710">MGAAWPGMEELVLCPDPNDGQGTPISRLPHVATAFPQIRLLGLYFDHLDPPGPAGDLLPEIQFKCLRELHVGASPIPSGDTAAVGLYLASLFAVGTKPSIKAEASGARSNSFYGSLASEEWKEIERWVHRTMRVKEAVMCRLSSH</sequence>
<proteinExistence type="predicted"/>
<dbReference type="EMBL" id="KN822955">
    <property type="protein sequence ID" value="KIO32356.1"/>
    <property type="molecule type" value="Genomic_DNA"/>
</dbReference>
<protein>
    <submittedName>
        <fullName evidence="1">Uncharacterized protein</fullName>
    </submittedName>
</protein>
<reference evidence="2" key="2">
    <citation type="submission" date="2015-01" db="EMBL/GenBank/DDBJ databases">
        <title>Evolutionary Origins and Diversification of the Mycorrhizal Mutualists.</title>
        <authorList>
            <consortium name="DOE Joint Genome Institute"/>
            <consortium name="Mycorrhizal Genomics Consortium"/>
            <person name="Kohler A."/>
            <person name="Kuo A."/>
            <person name="Nagy L.G."/>
            <person name="Floudas D."/>
            <person name="Copeland A."/>
            <person name="Barry K.W."/>
            <person name="Cichocki N."/>
            <person name="Veneault-Fourrey C."/>
            <person name="LaButti K."/>
            <person name="Lindquist E.A."/>
            <person name="Lipzen A."/>
            <person name="Lundell T."/>
            <person name="Morin E."/>
            <person name="Murat C."/>
            <person name="Riley R."/>
            <person name="Ohm R."/>
            <person name="Sun H."/>
            <person name="Tunlid A."/>
            <person name="Henrissat B."/>
            <person name="Grigoriev I.V."/>
            <person name="Hibbett D.S."/>
            <person name="Martin F."/>
        </authorList>
    </citation>
    <scope>NUCLEOTIDE SEQUENCE [LARGE SCALE GENOMIC DNA]</scope>
    <source>
        <strain evidence="2">MUT 4182</strain>
    </source>
</reference>
<evidence type="ECO:0000313" key="1">
    <source>
        <dbReference type="EMBL" id="KIO32356.1"/>
    </source>
</evidence>
<keyword evidence="2" id="KW-1185">Reference proteome</keyword>
<organism evidence="1 2">
    <name type="scientific">Tulasnella calospora MUT 4182</name>
    <dbReference type="NCBI Taxonomy" id="1051891"/>
    <lineage>
        <taxon>Eukaryota</taxon>
        <taxon>Fungi</taxon>
        <taxon>Dikarya</taxon>
        <taxon>Basidiomycota</taxon>
        <taxon>Agaricomycotina</taxon>
        <taxon>Agaricomycetes</taxon>
        <taxon>Cantharellales</taxon>
        <taxon>Tulasnellaceae</taxon>
        <taxon>Tulasnella</taxon>
    </lineage>
</organism>
<evidence type="ECO:0000313" key="2">
    <source>
        <dbReference type="Proteomes" id="UP000054248"/>
    </source>
</evidence>
<dbReference type="OrthoDB" id="2447803at2759"/>
<name>A0A0C3QTA1_9AGAM</name>
<reference evidence="1 2" key="1">
    <citation type="submission" date="2014-04" db="EMBL/GenBank/DDBJ databases">
        <authorList>
            <consortium name="DOE Joint Genome Institute"/>
            <person name="Kuo A."/>
            <person name="Girlanda M."/>
            <person name="Perotto S."/>
            <person name="Kohler A."/>
            <person name="Nagy L.G."/>
            <person name="Floudas D."/>
            <person name="Copeland A."/>
            <person name="Barry K.W."/>
            <person name="Cichocki N."/>
            <person name="Veneault-Fourrey C."/>
            <person name="LaButti K."/>
            <person name="Lindquist E.A."/>
            <person name="Lipzen A."/>
            <person name="Lundell T."/>
            <person name="Morin E."/>
            <person name="Murat C."/>
            <person name="Sun H."/>
            <person name="Tunlid A."/>
            <person name="Henrissat B."/>
            <person name="Grigoriev I.V."/>
            <person name="Hibbett D.S."/>
            <person name="Martin F."/>
            <person name="Nordberg H.P."/>
            <person name="Cantor M.N."/>
            <person name="Hua S.X."/>
        </authorList>
    </citation>
    <scope>NUCLEOTIDE SEQUENCE [LARGE SCALE GENOMIC DNA]</scope>
    <source>
        <strain evidence="1 2">MUT 4182</strain>
    </source>
</reference>
<dbReference type="HOGENOM" id="CLU_1788236_0_0_1"/>
<accession>A0A0C3QTA1</accession>
<gene>
    <name evidence="1" type="ORF">M407DRAFT_241450</name>
</gene>
<dbReference type="AlphaFoldDB" id="A0A0C3QTA1"/>
<dbReference type="Proteomes" id="UP000054248">
    <property type="component" value="Unassembled WGS sequence"/>
</dbReference>